<dbReference type="PANTHER" id="PTHR31057">
    <property type="entry name" value="E3 UFM1-PROTEIN LIGASE 1"/>
    <property type="match status" value="1"/>
</dbReference>
<dbReference type="EMBL" id="HBIP01018561">
    <property type="protein sequence ID" value="CAE0495886.1"/>
    <property type="molecule type" value="Transcribed_RNA"/>
</dbReference>
<dbReference type="InterPro" id="IPR018611">
    <property type="entry name" value="Ufl1"/>
</dbReference>
<dbReference type="GO" id="GO:0061666">
    <property type="term" value="F:UFM1 ligase activity"/>
    <property type="evidence" value="ECO:0007669"/>
    <property type="project" value="InterPro"/>
</dbReference>
<feature type="domain" description="E3 UFM1-protein ligase-like C-terminal" evidence="3">
    <location>
        <begin position="220"/>
        <end position="341"/>
    </location>
</feature>
<dbReference type="PANTHER" id="PTHR31057:SF0">
    <property type="entry name" value="E3 UFM1-PROTEIN LIGASE 1"/>
    <property type="match status" value="1"/>
</dbReference>
<feature type="region of interest" description="Disordered" evidence="1">
    <location>
        <begin position="1"/>
        <end position="81"/>
    </location>
</feature>
<evidence type="ECO:0000256" key="1">
    <source>
        <dbReference type="SAM" id="MobiDB-lite"/>
    </source>
</evidence>
<feature type="compositionally biased region" description="Low complexity" evidence="1">
    <location>
        <begin position="34"/>
        <end position="45"/>
    </location>
</feature>
<evidence type="ECO:0000259" key="2">
    <source>
        <dbReference type="Pfam" id="PF23659"/>
    </source>
</evidence>
<dbReference type="GO" id="GO:0005789">
    <property type="term" value="C:endoplasmic reticulum membrane"/>
    <property type="evidence" value="ECO:0007669"/>
    <property type="project" value="TreeGrafter"/>
</dbReference>
<dbReference type="InterPro" id="IPR056761">
    <property type="entry name" value="Ufl1-like_C"/>
</dbReference>
<dbReference type="Pfam" id="PF23659">
    <property type="entry name" value="UFL1"/>
    <property type="match status" value="1"/>
</dbReference>
<evidence type="ECO:0000313" key="4">
    <source>
        <dbReference type="EMBL" id="CAE0495886.1"/>
    </source>
</evidence>
<gene>
    <name evidence="4" type="ORF">DTER00134_LOCUS10959</name>
</gene>
<proteinExistence type="predicted"/>
<organism evidence="4">
    <name type="scientific">Dunaliella tertiolecta</name>
    <name type="common">Green alga</name>
    <dbReference type="NCBI Taxonomy" id="3047"/>
    <lineage>
        <taxon>Eukaryota</taxon>
        <taxon>Viridiplantae</taxon>
        <taxon>Chlorophyta</taxon>
        <taxon>core chlorophytes</taxon>
        <taxon>Chlorophyceae</taxon>
        <taxon>CS clade</taxon>
        <taxon>Chlamydomonadales</taxon>
        <taxon>Dunaliellaceae</taxon>
        <taxon>Dunaliella</taxon>
    </lineage>
</organism>
<feature type="domain" description="E3 UFM1-protein ligase 1-like" evidence="2">
    <location>
        <begin position="83"/>
        <end position="214"/>
    </location>
</feature>
<reference evidence="4" key="1">
    <citation type="submission" date="2021-01" db="EMBL/GenBank/DDBJ databases">
        <authorList>
            <person name="Corre E."/>
            <person name="Pelletier E."/>
            <person name="Niang G."/>
            <person name="Scheremetjew M."/>
            <person name="Finn R."/>
            <person name="Kale V."/>
            <person name="Holt S."/>
            <person name="Cochrane G."/>
            <person name="Meng A."/>
            <person name="Brown T."/>
            <person name="Cohen L."/>
        </authorList>
    </citation>
    <scope>NUCLEOTIDE SEQUENCE</scope>
    <source>
        <strain evidence="4">CCMP1320</strain>
    </source>
</reference>
<dbReference type="Pfam" id="PF25041">
    <property type="entry name" value="UFL1_C"/>
    <property type="match status" value="1"/>
</dbReference>
<dbReference type="GO" id="GO:0032434">
    <property type="term" value="P:regulation of proteasomal ubiquitin-dependent protein catabolic process"/>
    <property type="evidence" value="ECO:0007669"/>
    <property type="project" value="TreeGrafter"/>
</dbReference>
<dbReference type="AlphaFoldDB" id="A0A7S3VMY6"/>
<sequence>MQQQQQQQQQRQQRDRPSRSPSPQGVLPRDAYHQQQRQQQQQGQRDQQRQPIPSRIPYPQDWQGRDEQQQQQQQKGGGDKAAETVYSALVRHALRTTGAEAVDALCKWAHVEHEAGAMSDTPTHTKNNNTKAAGAAAAVENSSSSSGGGGRVMDLVKAPPLSPAQRGVLLRALPSDAAAALAAALEAIGTACTIRDALDTLSHAAEVLGLRLKAVDKKSERAVLAQLRAELLGALSAEHDPAAALALVVPLLFMRATGKAVAVPGKTLAAVLARCSSGSSSSGRASASGLSPEALASVEAFHAQVVEHLVLMGGGGGGGTDAAARQARLAESLAQQLPAMKCLAGLEQDRE</sequence>
<feature type="compositionally biased region" description="Low complexity" evidence="1">
    <location>
        <begin position="1"/>
        <end position="11"/>
    </location>
</feature>
<dbReference type="InterPro" id="IPR056580">
    <property type="entry name" value="Ufl1_dom"/>
</dbReference>
<accession>A0A7S3VMY6</accession>
<dbReference type="GO" id="GO:1990592">
    <property type="term" value="P:protein K69-linked ufmylation"/>
    <property type="evidence" value="ECO:0007669"/>
    <property type="project" value="TreeGrafter"/>
</dbReference>
<dbReference type="GO" id="GO:0034976">
    <property type="term" value="P:response to endoplasmic reticulum stress"/>
    <property type="evidence" value="ECO:0007669"/>
    <property type="project" value="TreeGrafter"/>
</dbReference>
<name>A0A7S3VMY6_DUNTE</name>
<protein>
    <submittedName>
        <fullName evidence="4">Uncharacterized protein</fullName>
    </submittedName>
</protein>
<evidence type="ECO:0000259" key="3">
    <source>
        <dbReference type="Pfam" id="PF25041"/>
    </source>
</evidence>